<name>A0A6C0HMJ7_9ZZZZ</name>
<evidence type="ECO:0000313" key="2">
    <source>
        <dbReference type="EMBL" id="QHT81872.1"/>
    </source>
</evidence>
<organism evidence="2">
    <name type="scientific">viral metagenome</name>
    <dbReference type="NCBI Taxonomy" id="1070528"/>
    <lineage>
        <taxon>unclassified sequences</taxon>
        <taxon>metagenomes</taxon>
        <taxon>organismal metagenomes</taxon>
    </lineage>
</organism>
<dbReference type="EMBL" id="MN739993">
    <property type="protein sequence ID" value="QHT81872.1"/>
    <property type="molecule type" value="Genomic_DNA"/>
</dbReference>
<feature type="transmembrane region" description="Helical" evidence="1">
    <location>
        <begin position="7"/>
        <end position="31"/>
    </location>
</feature>
<keyword evidence="1" id="KW-1133">Transmembrane helix</keyword>
<evidence type="ECO:0000256" key="1">
    <source>
        <dbReference type="SAM" id="Phobius"/>
    </source>
</evidence>
<accession>A0A6C0HMJ7</accession>
<feature type="transmembrane region" description="Helical" evidence="1">
    <location>
        <begin position="51"/>
        <end position="72"/>
    </location>
</feature>
<proteinExistence type="predicted"/>
<keyword evidence="1" id="KW-0472">Membrane</keyword>
<sequence>MYITSGASIHIIVISFLVYLFVNLFENMIHYNIGRFSNKETRFELPSTEDFIKIALVMCLFALLQGLLTFYFNRYLSI</sequence>
<reference evidence="2" key="1">
    <citation type="journal article" date="2020" name="Nature">
        <title>Giant virus diversity and host interactions through global metagenomics.</title>
        <authorList>
            <person name="Schulz F."/>
            <person name="Roux S."/>
            <person name="Paez-Espino D."/>
            <person name="Jungbluth S."/>
            <person name="Walsh D.A."/>
            <person name="Denef V.J."/>
            <person name="McMahon K.D."/>
            <person name="Konstantinidis K.T."/>
            <person name="Eloe-Fadrosh E.A."/>
            <person name="Kyrpides N.C."/>
            <person name="Woyke T."/>
        </authorList>
    </citation>
    <scope>NUCLEOTIDE SEQUENCE</scope>
    <source>
        <strain evidence="2">GVMAG-M-3300023184-160</strain>
    </source>
</reference>
<dbReference type="AlphaFoldDB" id="A0A6C0HMJ7"/>
<keyword evidence="1" id="KW-0812">Transmembrane</keyword>
<protein>
    <submittedName>
        <fullName evidence="2">Uncharacterized protein</fullName>
    </submittedName>
</protein>